<accession>A0AAN9JQL2</accession>
<sequence>MGQKWNKRARENDEVGTEFFSSENNYNAKKRDVYGISLMNEKNEVGEEKGCFKAVGVFDFPWLKDGVMFKSDECFFGFEFSSLEHYQDIFFKASGVDFLEEYGLCEIPEASMAHISPEAKLMEDLWQPFESFGLELEAEDVDCIWSFLLNKPL</sequence>
<proteinExistence type="predicted"/>
<evidence type="ECO:0000313" key="2">
    <source>
        <dbReference type="Proteomes" id="UP001359559"/>
    </source>
</evidence>
<organism evidence="1 2">
    <name type="scientific">Clitoria ternatea</name>
    <name type="common">Butterfly pea</name>
    <dbReference type="NCBI Taxonomy" id="43366"/>
    <lineage>
        <taxon>Eukaryota</taxon>
        <taxon>Viridiplantae</taxon>
        <taxon>Streptophyta</taxon>
        <taxon>Embryophyta</taxon>
        <taxon>Tracheophyta</taxon>
        <taxon>Spermatophyta</taxon>
        <taxon>Magnoliopsida</taxon>
        <taxon>eudicotyledons</taxon>
        <taxon>Gunneridae</taxon>
        <taxon>Pentapetalae</taxon>
        <taxon>rosids</taxon>
        <taxon>fabids</taxon>
        <taxon>Fabales</taxon>
        <taxon>Fabaceae</taxon>
        <taxon>Papilionoideae</taxon>
        <taxon>50 kb inversion clade</taxon>
        <taxon>NPAAA clade</taxon>
        <taxon>indigoferoid/millettioid clade</taxon>
        <taxon>Phaseoleae</taxon>
        <taxon>Clitoria</taxon>
    </lineage>
</organism>
<name>A0AAN9JQL2_CLITE</name>
<dbReference type="EMBL" id="JAYKXN010000003">
    <property type="protein sequence ID" value="KAK7303462.1"/>
    <property type="molecule type" value="Genomic_DNA"/>
</dbReference>
<reference evidence="1 2" key="1">
    <citation type="submission" date="2024-01" db="EMBL/GenBank/DDBJ databases">
        <title>The genomes of 5 underutilized Papilionoideae crops provide insights into root nodulation and disease resistance.</title>
        <authorList>
            <person name="Yuan L."/>
        </authorList>
    </citation>
    <scope>NUCLEOTIDE SEQUENCE [LARGE SCALE GENOMIC DNA]</scope>
    <source>
        <strain evidence="1">LY-2023</strain>
        <tissue evidence="1">Leaf</tissue>
    </source>
</reference>
<keyword evidence="2" id="KW-1185">Reference proteome</keyword>
<protein>
    <submittedName>
        <fullName evidence="1">Uncharacterized protein</fullName>
    </submittedName>
</protein>
<evidence type="ECO:0000313" key="1">
    <source>
        <dbReference type="EMBL" id="KAK7303462.1"/>
    </source>
</evidence>
<dbReference type="Proteomes" id="UP001359559">
    <property type="component" value="Unassembled WGS sequence"/>
</dbReference>
<dbReference type="AlphaFoldDB" id="A0AAN9JQL2"/>
<gene>
    <name evidence="1" type="ORF">RJT34_14369</name>
</gene>
<comment type="caution">
    <text evidence="1">The sequence shown here is derived from an EMBL/GenBank/DDBJ whole genome shotgun (WGS) entry which is preliminary data.</text>
</comment>